<keyword evidence="3" id="KW-1185">Reference proteome</keyword>
<evidence type="ECO:0000313" key="3">
    <source>
        <dbReference type="Proteomes" id="UP001562425"/>
    </source>
</evidence>
<dbReference type="EMBL" id="JBEHCU010012529">
    <property type="protein sequence ID" value="KAL1375387.1"/>
    <property type="molecule type" value="Genomic_DNA"/>
</dbReference>
<dbReference type="AlphaFoldDB" id="A0ABD1CG74"/>
<dbReference type="SUPFAM" id="SSF50494">
    <property type="entry name" value="Trypsin-like serine proteases"/>
    <property type="match status" value="1"/>
</dbReference>
<gene>
    <name evidence="1" type="ORF">pipiens_017521</name>
    <name evidence="2" type="ORF">pipiens_019461</name>
</gene>
<evidence type="ECO:0000313" key="2">
    <source>
        <dbReference type="EMBL" id="KAL1403219.1"/>
    </source>
</evidence>
<proteinExistence type="predicted"/>
<sequence>MTKIDCIEQGGEKICADPPVDVELEEKIPHPEYNELSKLNEFSLLRMARDSKIDPPVPVQADATQVLACLVTHTALFKREATKLENAALVRFLVRKPNFRCYEQHRNIILPKLPCYFSLTEAIHTLKWIFGPQTSENSLLLENLQGGFL</sequence>
<name>A0ABD1CG74_CULPP</name>
<dbReference type="EMBL" id="JBEHCU010001887">
    <property type="protein sequence ID" value="KAL1403219.1"/>
    <property type="molecule type" value="Genomic_DNA"/>
</dbReference>
<dbReference type="InterPro" id="IPR009003">
    <property type="entry name" value="Peptidase_S1_PA"/>
</dbReference>
<protein>
    <submittedName>
        <fullName evidence="1">Uncharacterized protein</fullName>
    </submittedName>
</protein>
<evidence type="ECO:0000313" key="1">
    <source>
        <dbReference type="EMBL" id="KAL1375387.1"/>
    </source>
</evidence>
<comment type="caution">
    <text evidence="1">The sequence shown here is derived from an EMBL/GenBank/DDBJ whole genome shotgun (WGS) entry which is preliminary data.</text>
</comment>
<reference evidence="1 3" key="1">
    <citation type="submission" date="2024-05" db="EMBL/GenBank/DDBJ databases">
        <title>Culex pipiens pipiens assembly and annotation.</title>
        <authorList>
            <person name="Alout H."/>
            <person name="Durand T."/>
        </authorList>
    </citation>
    <scope>NUCLEOTIDE SEQUENCE [LARGE SCALE GENOMIC DNA]</scope>
    <source>
        <strain evidence="1">HA-2024</strain>
        <tissue evidence="1">Whole body</tissue>
    </source>
</reference>
<accession>A0ABD1CG74</accession>
<organism evidence="1 3">
    <name type="scientific">Culex pipiens pipiens</name>
    <name type="common">Northern house mosquito</name>
    <dbReference type="NCBI Taxonomy" id="38569"/>
    <lineage>
        <taxon>Eukaryota</taxon>
        <taxon>Metazoa</taxon>
        <taxon>Ecdysozoa</taxon>
        <taxon>Arthropoda</taxon>
        <taxon>Hexapoda</taxon>
        <taxon>Insecta</taxon>
        <taxon>Pterygota</taxon>
        <taxon>Neoptera</taxon>
        <taxon>Endopterygota</taxon>
        <taxon>Diptera</taxon>
        <taxon>Nematocera</taxon>
        <taxon>Culicoidea</taxon>
        <taxon>Culicidae</taxon>
        <taxon>Culicinae</taxon>
        <taxon>Culicini</taxon>
        <taxon>Culex</taxon>
        <taxon>Culex</taxon>
    </lineage>
</organism>
<dbReference type="Proteomes" id="UP001562425">
    <property type="component" value="Unassembled WGS sequence"/>
</dbReference>